<name>A0AAV2BWN2_9ARAC</name>
<dbReference type="Gene3D" id="3.90.215.10">
    <property type="entry name" value="Gamma Fibrinogen, chain A, domain 1"/>
    <property type="match status" value="1"/>
</dbReference>
<proteinExistence type="predicted"/>
<dbReference type="Proteomes" id="UP001497382">
    <property type="component" value="Unassembled WGS sequence"/>
</dbReference>
<dbReference type="InterPro" id="IPR014716">
    <property type="entry name" value="Fibrinogen_a/b/g_C_1"/>
</dbReference>
<dbReference type="InterPro" id="IPR002181">
    <property type="entry name" value="Fibrinogen_a/b/g_C_dom"/>
</dbReference>
<feature type="domain" description="Fibrinogen C-terminal" evidence="2">
    <location>
        <begin position="38"/>
        <end position="261"/>
    </location>
</feature>
<feature type="chain" id="PRO_5043751998" description="Fibrinogen C-terminal domain-containing protein" evidence="1">
    <location>
        <begin position="21"/>
        <end position="263"/>
    </location>
</feature>
<dbReference type="CDD" id="cd00087">
    <property type="entry name" value="FReD"/>
    <property type="match status" value="1"/>
</dbReference>
<dbReference type="GO" id="GO:0005615">
    <property type="term" value="C:extracellular space"/>
    <property type="evidence" value="ECO:0007669"/>
    <property type="project" value="TreeGrafter"/>
</dbReference>
<gene>
    <name evidence="3" type="ORF">LARSCL_LOCUS21813</name>
</gene>
<dbReference type="SMART" id="SM00186">
    <property type="entry name" value="FBG"/>
    <property type="match status" value="1"/>
</dbReference>
<keyword evidence="4" id="KW-1185">Reference proteome</keyword>
<dbReference type="PANTHER" id="PTHR19143">
    <property type="entry name" value="FIBRINOGEN/TENASCIN/ANGIOPOEITIN"/>
    <property type="match status" value="1"/>
</dbReference>
<dbReference type="Pfam" id="PF00147">
    <property type="entry name" value="Fibrinogen_C"/>
    <property type="match status" value="1"/>
</dbReference>
<accession>A0AAV2BWN2</accession>
<dbReference type="EMBL" id="CAXIEN010000540">
    <property type="protein sequence ID" value="CAL1300201.1"/>
    <property type="molecule type" value="Genomic_DNA"/>
</dbReference>
<dbReference type="InterPro" id="IPR050373">
    <property type="entry name" value="Fibrinogen_C-term_domain"/>
</dbReference>
<sequence>MNIVLVFESFLLIFTDFCSAEATGTPKTPEVRGFCSECPKLKHPLDCSEIMKSGVTESGVYAIYPRSRVSGGKSIEVYCDMVTDGGGWTVIQRRGEYGNSEAYFVKNWNEYKEGFGDFKKEFWLGNDKIYSITNQGQYAVRFDMTHGNGTSAYTRYDNFWIENEAAKYTLRISEWSGTGGDSVSNHNGFAFYTIDQPNLPEGETGTRSGGWWKNGWRTSSLNGLNLYKTDKVDTLDGITWVTFGGLVKSLKTTEIKIRPKKFQ</sequence>
<evidence type="ECO:0000313" key="3">
    <source>
        <dbReference type="EMBL" id="CAL1300201.1"/>
    </source>
</evidence>
<dbReference type="AlphaFoldDB" id="A0AAV2BWN2"/>
<dbReference type="SUPFAM" id="SSF56496">
    <property type="entry name" value="Fibrinogen C-terminal domain-like"/>
    <property type="match status" value="1"/>
</dbReference>
<evidence type="ECO:0000259" key="2">
    <source>
        <dbReference type="PROSITE" id="PS51406"/>
    </source>
</evidence>
<keyword evidence="1" id="KW-0732">Signal</keyword>
<dbReference type="PANTHER" id="PTHR19143:SF458">
    <property type="entry name" value="FIBRINOGEN C-TERMINAL DOMAIN-CONTAINING PROTEIN-RELATED"/>
    <property type="match status" value="1"/>
</dbReference>
<comment type="caution">
    <text evidence="3">The sequence shown here is derived from an EMBL/GenBank/DDBJ whole genome shotgun (WGS) entry which is preliminary data.</text>
</comment>
<protein>
    <recommendedName>
        <fullName evidence="2">Fibrinogen C-terminal domain-containing protein</fullName>
    </recommendedName>
</protein>
<dbReference type="NCBIfam" id="NF040941">
    <property type="entry name" value="GGGWT_bact"/>
    <property type="match status" value="1"/>
</dbReference>
<feature type="signal peptide" evidence="1">
    <location>
        <begin position="1"/>
        <end position="20"/>
    </location>
</feature>
<dbReference type="PROSITE" id="PS51406">
    <property type="entry name" value="FIBRINOGEN_C_2"/>
    <property type="match status" value="1"/>
</dbReference>
<reference evidence="3 4" key="1">
    <citation type="submission" date="2024-04" db="EMBL/GenBank/DDBJ databases">
        <authorList>
            <person name="Rising A."/>
            <person name="Reimegard J."/>
            <person name="Sonavane S."/>
            <person name="Akerstrom W."/>
            <person name="Nylinder S."/>
            <person name="Hedman E."/>
            <person name="Kallberg Y."/>
        </authorList>
    </citation>
    <scope>NUCLEOTIDE SEQUENCE [LARGE SCALE GENOMIC DNA]</scope>
</reference>
<dbReference type="InterPro" id="IPR036056">
    <property type="entry name" value="Fibrinogen-like_C"/>
</dbReference>
<evidence type="ECO:0000313" key="4">
    <source>
        <dbReference type="Proteomes" id="UP001497382"/>
    </source>
</evidence>
<evidence type="ECO:0000256" key="1">
    <source>
        <dbReference type="SAM" id="SignalP"/>
    </source>
</evidence>
<organism evidence="3 4">
    <name type="scientific">Larinioides sclopetarius</name>
    <dbReference type="NCBI Taxonomy" id="280406"/>
    <lineage>
        <taxon>Eukaryota</taxon>
        <taxon>Metazoa</taxon>
        <taxon>Ecdysozoa</taxon>
        <taxon>Arthropoda</taxon>
        <taxon>Chelicerata</taxon>
        <taxon>Arachnida</taxon>
        <taxon>Araneae</taxon>
        <taxon>Araneomorphae</taxon>
        <taxon>Entelegynae</taxon>
        <taxon>Araneoidea</taxon>
        <taxon>Araneidae</taxon>
        <taxon>Larinioides</taxon>
    </lineage>
</organism>